<dbReference type="PANTHER" id="PTHR30041">
    <property type="entry name" value="ARSENATE REDUCTASE"/>
    <property type="match status" value="1"/>
</dbReference>
<name>A0A2Z4GIM1_9BACT</name>
<dbReference type="Gene3D" id="3.40.30.10">
    <property type="entry name" value="Glutaredoxin"/>
    <property type="match status" value="1"/>
</dbReference>
<dbReference type="NCBIfam" id="TIGR01617">
    <property type="entry name" value="arsC_related"/>
    <property type="match status" value="1"/>
</dbReference>
<organism evidence="3 4">
    <name type="scientific">Arcticibacterium luteifluviistationis</name>
    <dbReference type="NCBI Taxonomy" id="1784714"/>
    <lineage>
        <taxon>Bacteria</taxon>
        <taxon>Pseudomonadati</taxon>
        <taxon>Bacteroidota</taxon>
        <taxon>Cytophagia</taxon>
        <taxon>Cytophagales</taxon>
        <taxon>Leadbetterellaceae</taxon>
        <taxon>Arcticibacterium</taxon>
    </lineage>
</organism>
<dbReference type="Pfam" id="PF03960">
    <property type="entry name" value="ArsC"/>
    <property type="match status" value="1"/>
</dbReference>
<accession>A0A2Z4GIM1</accession>
<evidence type="ECO:0000256" key="2">
    <source>
        <dbReference type="PROSITE-ProRule" id="PRU01282"/>
    </source>
</evidence>
<dbReference type="OrthoDB" id="9794155at2"/>
<keyword evidence="4" id="KW-1185">Reference proteome</keyword>
<sequence length="116" mass="13022">MAYILYGIPNCNTVKKAQTWLTENGVDFKFHNFKKDGLSKEKVDSWLSQESYEVLINKKGTTYRKLSAGEKDALDNNAAAAELMLANASVIKRPVLELDEKVISVGFTPELYEGIF</sequence>
<dbReference type="InterPro" id="IPR006504">
    <property type="entry name" value="Tscrpt_reg_Spx/MgsR"/>
</dbReference>
<proteinExistence type="inferred from homology"/>
<evidence type="ECO:0000313" key="4">
    <source>
        <dbReference type="Proteomes" id="UP000249873"/>
    </source>
</evidence>
<dbReference type="SUPFAM" id="SSF52833">
    <property type="entry name" value="Thioredoxin-like"/>
    <property type="match status" value="1"/>
</dbReference>
<dbReference type="AlphaFoldDB" id="A0A2Z4GIM1"/>
<evidence type="ECO:0000313" key="3">
    <source>
        <dbReference type="EMBL" id="AWW00975.1"/>
    </source>
</evidence>
<dbReference type="PROSITE" id="PS51353">
    <property type="entry name" value="ARSC"/>
    <property type="match status" value="1"/>
</dbReference>
<protein>
    <submittedName>
        <fullName evidence="3">Arsenate reductase</fullName>
    </submittedName>
</protein>
<reference evidence="3 4" key="1">
    <citation type="submission" date="2018-05" db="EMBL/GenBank/DDBJ databases">
        <title>Complete genome sequence of Arcticibacterium luteifluviistationis SM1504T, a cytophagaceae bacterium isolated from Arctic surface seawater.</title>
        <authorList>
            <person name="Li Y."/>
            <person name="Qin Q.-L."/>
        </authorList>
    </citation>
    <scope>NUCLEOTIDE SEQUENCE [LARGE SCALE GENOMIC DNA]</scope>
    <source>
        <strain evidence="3 4">SM1504</strain>
    </source>
</reference>
<comment type="similarity">
    <text evidence="1 2">Belongs to the ArsC family.</text>
</comment>
<evidence type="ECO:0000256" key="1">
    <source>
        <dbReference type="ARBA" id="ARBA00007198"/>
    </source>
</evidence>
<dbReference type="RefSeq" id="WP_111374341.1">
    <property type="nucleotide sequence ID" value="NZ_CP029480.1"/>
</dbReference>
<dbReference type="PANTHER" id="PTHR30041:SF8">
    <property type="entry name" value="PROTEIN YFFB"/>
    <property type="match status" value="1"/>
</dbReference>
<dbReference type="InterPro" id="IPR036249">
    <property type="entry name" value="Thioredoxin-like_sf"/>
</dbReference>
<gene>
    <name evidence="3" type="ORF">DJ013_18980</name>
</gene>
<dbReference type="Proteomes" id="UP000249873">
    <property type="component" value="Chromosome"/>
</dbReference>
<dbReference type="InterPro" id="IPR006660">
    <property type="entry name" value="Arsenate_reductase-like"/>
</dbReference>
<dbReference type="KEGG" id="als:DJ013_18980"/>
<dbReference type="EMBL" id="CP029480">
    <property type="protein sequence ID" value="AWW00975.1"/>
    <property type="molecule type" value="Genomic_DNA"/>
</dbReference>